<dbReference type="PANTHER" id="PTHR28271">
    <property type="entry name" value="54S RIBOSOMAL PROTEIN L31, MITOCHONDRIAL"/>
    <property type="match status" value="1"/>
</dbReference>
<accession>A0A9P8PGY8</accession>
<dbReference type="Proteomes" id="UP000769157">
    <property type="component" value="Unassembled WGS sequence"/>
</dbReference>
<dbReference type="GO" id="GO:0003735">
    <property type="term" value="F:structural constituent of ribosome"/>
    <property type="evidence" value="ECO:0007669"/>
    <property type="project" value="TreeGrafter"/>
</dbReference>
<dbReference type="OrthoDB" id="2332379at2759"/>
<dbReference type="GO" id="GO:0005762">
    <property type="term" value="C:mitochondrial large ribosomal subunit"/>
    <property type="evidence" value="ECO:0007669"/>
    <property type="project" value="TreeGrafter"/>
</dbReference>
<organism evidence="1 2">
    <name type="scientific">Ogataea philodendri</name>
    <dbReference type="NCBI Taxonomy" id="1378263"/>
    <lineage>
        <taxon>Eukaryota</taxon>
        <taxon>Fungi</taxon>
        <taxon>Dikarya</taxon>
        <taxon>Ascomycota</taxon>
        <taxon>Saccharomycotina</taxon>
        <taxon>Pichiomycetes</taxon>
        <taxon>Pichiales</taxon>
        <taxon>Pichiaceae</taxon>
        <taxon>Ogataea</taxon>
    </lineage>
</organism>
<dbReference type="PANTHER" id="PTHR28271:SF1">
    <property type="entry name" value="LARGE RIBOSOMAL SUBUNIT PROTEIN ML60"/>
    <property type="match status" value="1"/>
</dbReference>
<dbReference type="EMBL" id="JAEUBE010000042">
    <property type="protein sequence ID" value="KAH3671882.1"/>
    <property type="molecule type" value="Genomic_DNA"/>
</dbReference>
<evidence type="ECO:0000313" key="1">
    <source>
        <dbReference type="EMBL" id="KAH3671882.1"/>
    </source>
</evidence>
<dbReference type="Pfam" id="PF09784">
    <property type="entry name" value="L31"/>
    <property type="match status" value="1"/>
</dbReference>
<dbReference type="GeneID" id="70232036"/>
<sequence>MAKNSAVGEKARSEIESSGPLGTTMSFWRSCNVPADVPVPPLVVFPKEAVPKAPKDQLQQTKLQQRIVDVVLLLSQQGDLGLGAFLQRSSGGLQQHVLVRLDGLGQSNWVLQDVQLHRHLVGLQQVALLSQSLDSVDQLSHQSLRLQLWVHVDVQDDQNVSLGSDFLSARDLGLRQASKHRQVLLHKIDTSNLDLSGLEELLHIVGSKAWQSVLDLLGVLLQLLSKNRPVGHGSVLDTVLGLVGSDDQVSHVQLLNNVVLQSLNVLKVRWVGVENNQLLQWSLQRDGLLFSDVSSQINDLLHSRHSKLDLLINQRLVHNRIRQEVDRVGALTSEKSIGQCVHGLQTIVNTVLALQSLSVETNVPVGQLVNQVQQLWNNGVQTVLFHLSTDELDQRLDRGQQPAVHNVCRSGLWVVLEVNTFKFLEQSNLAFQELVGVPPWQQNLRNNLLDTFFFELQGLGSQDWRVYQVQSQSVSTVRIQDIHWVWVVFQSLGHLLTVSSKNNTRHNNVLVWSTTKQVSSQHSQSVEPTSGLIQTFRYEVGWESTGESLLVVSKWIVLGSKRHGTRLEPTVENVLDSLQLTLTLLRWNGQVVNFFSVNICNGVVSSELSELLDRSNTDNFLFVVRNPQWQWSTPVSLSGDVPVSGVGNPVGETLVLDVGRNPSGLVDGLEHLRHDLLDSDEPRRNGSVDQRGVGSPTEWITVSDLRSQQQSAVSCQFLDNLLVCILDVQTSEIGHLAGKFSVVVHWVRRNQGFVDNACLSGSFKIDFTKSWSLVNNTRTGVVGDESVAVHPETGLLEILVKVVENRLVFPAVHFLTENLSNDLVFGILWLWIQVLDQRLQHDVSDLFLLVVDLGILELWIHTKSNVRRQGPWGGCPGKKNCLGVVFQWETNGDSWVIHVFIVQLGLEIGQRGRHTGGIRHHSVTLVNSSLFEQLLECPPFRLHKLRIKGLVIIVEIDPSPQSTNSLSPFVGVSHHNGSTLLVVLGNAHIQNVLFGLDTQLLVDLVFNRQSMGIPSKPSFNIVTIHGGISRNNVLGGGSQNVTIMGSSCCKWRTIIKGKLRVSFRQLQRLMKGVDLIPVFQHFFLLFREGKRLWVFFSHDESFDLMTPVSMGGLLWKKPWRLSSFQKYRHRKRMQLVDSNIQALYDGLKANGLSSNRVEHLMTEYPKESEMLPKNKYTVFSKYARKYRKGIHFVPKWTRLPLRKQPSNV</sequence>
<proteinExistence type="predicted"/>
<dbReference type="AlphaFoldDB" id="A0A9P8PGY8"/>
<gene>
    <name evidence="1" type="ORF">OGAPHI_000068</name>
</gene>
<dbReference type="AntiFam" id="ANF00157">
    <property type="entry name" value="Shadow ORF (opposite ileS)"/>
</dbReference>
<comment type="caution">
    <text evidence="1">The sequence shown here is derived from an EMBL/GenBank/DDBJ whole genome shotgun (WGS) entry which is preliminary data.</text>
</comment>
<dbReference type="InterPro" id="IPR016340">
    <property type="entry name" value="Ribosomal_mL60"/>
</dbReference>
<dbReference type="RefSeq" id="XP_046064997.1">
    <property type="nucleotide sequence ID" value="XM_046208337.1"/>
</dbReference>
<protein>
    <submittedName>
        <fullName evidence="1">Uncharacterized protein</fullName>
    </submittedName>
</protein>
<name>A0A9P8PGY8_9ASCO</name>
<reference evidence="1" key="1">
    <citation type="journal article" date="2021" name="Open Biol.">
        <title>Shared evolutionary footprints suggest mitochondrial oxidative damage underlies multiple complex I losses in fungi.</title>
        <authorList>
            <person name="Schikora-Tamarit M.A."/>
            <person name="Marcet-Houben M."/>
            <person name="Nosek J."/>
            <person name="Gabaldon T."/>
        </authorList>
    </citation>
    <scope>NUCLEOTIDE SEQUENCE</scope>
    <source>
        <strain evidence="1">CBS6075</strain>
    </source>
</reference>
<keyword evidence="2" id="KW-1185">Reference proteome</keyword>
<reference evidence="1" key="2">
    <citation type="submission" date="2021-01" db="EMBL/GenBank/DDBJ databases">
        <authorList>
            <person name="Schikora-Tamarit M.A."/>
        </authorList>
    </citation>
    <scope>NUCLEOTIDE SEQUENCE</scope>
    <source>
        <strain evidence="1">CBS6075</strain>
    </source>
</reference>
<evidence type="ECO:0000313" key="2">
    <source>
        <dbReference type="Proteomes" id="UP000769157"/>
    </source>
</evidence>